<dbReference type="AlphaFoldDB" id="A0A3N4KG02"/>
<protein>
    <submittedName>
        <fullName evidence="2">Uncharacterized protein</fullName>
    </submittedName>
</protein>
<sequence length="261" mass="28859">MPARISFYRPTGQSRRQARSAHDHDVFEGLPVRRWSRDWVSVGKSQPPPPPQPELPLPKETHLLQPMSQALLQAARSSSSTTPKPVPAAPSPPGGRRFMTKRWVRIARNMEGPEPVYLAKVPDRPRRRGEEVVEVVQQQLQQQQQPTTATRRRVPPPKRKAKPRGRKPGPKKTVSFAEERLRTFPIMVPHNSDPRAPGGPNPPDTVMVDAAPVVVEEVKGEAEAEAGEEKKEEAGRKEHPLPPRPAGLPPKPVGAADLGAK</sequence>
<dbReference type="STRING" id="1392247.A0A3N4KG02"/>
<dbReference type="InParanoid" id="A0A3N4KG02"/>
<feature type="region of interest" description="Disordered" evidence="1">
    <location>
        <begin position="120"/>
        <end position="261"/>
    </location>
</feature>
<proteinExistence type="predicted"/>
<dbReference type="EMBL" id="ML119152">
    <property type="protein sequence ID" value="RPB09496.1"/>
    <property type="molecule type" value="Genomic_DNA"/>
</dbReference>
<keyword evidence="3" id="KW-1185">Reference proteome</keyword>
<feature type="region of interest" description="Disordered" evidence="1">
    <location>
        <begin position="39"/>
        <end position="99"/>
    </location>
</feature>
<reference evidence="2 3" key="1">
    <citation type="journal article" date="2018" name="Nat. Ecol. Evol.">
        <title>Pezizomycetes genomes reveal the molecular basis of ectomycorrhizal truffle lifestyle.</title>
        <authorList>
            <person name="Murat C."/>
            <person name="Payen T."/>
            <person name="Noel B."/>
            <person name="Kuo A."/>
            <person name="Morin E."/>
            <person name="Chen J."/>
            <person name="Kohler A."/>
            <person name="Krizsan K."/>
            <person name="Balestrini R."/>
            <person name="Da Silva C."/>
            <person name="Montanini B."/>
            <person name="Hainaut M."/>
            <person name="Levati E."/>
            <person name="Barry K.W."/>
            <person name="Belfiori B."/>
            <person name="Cichocki N."/>
            <person name="Clum A."/>
            <person name="Dockter R.B."/>
            <person name="Fauchery L."/>
            <person name="Guy J."/>
            <person name="Iotti M."/>
            <person name="Le Tacon F."/>
            <person name="Lindquist E.A."/>
            <person name="Lipzen A."/>
            <person name="Malagnac F."/>
            <person name="Mello A."/>
            <person name="Molinier V."/>
            <person name="Miyauchi S."/>
            <person name="Poulain J."/>
            <person name="Riccioni C."/>
            <person name="Rubini A."/>
            <person name="Sitrit Y."/>
            <person name="Splivallo R."/>
            <person name="Traeger S."/>
            <person name="Wang M."/>
            <person name="Zifcakova L."/>
            <person name="Wipf D."/>
            <person name="Zambonelli A."/>
            <person name="Paolocci F."/>
            <person name="Nowrousian M."/>
            <person name="Ottonello S."/>
            <person name="Baldrian P."/>
            <person name="Spatafora J.W."/>
            <person name="Henrissat B."/>
            <person name="Nagy L.G."/>
            <person name="Aury J.M."/>
            <person name="Wincker P."/>
            <person name="Grigoriev I.V."/>
            <person name="Bonfante P."/>
            <person name="Martin F.M."/>
        </authorList>
    </citation>
    <scope>NUCLEOTIDE SEQUENCE [LARGE SCALE GENOMIC DNA]</scope>
    <source>
        <strain evidence="2 3">CCBAS932</strain>
    </source>
</reference>
<feature type="compositionally biased region" description="Basic and acidic residues" evidence="1">
    <location>
        <begin position="121"/>
        <end position="131"/>
    </location>
</feature>
<dbReference type="OrthoDB" id="275715at2759"/>
<feature type="compositionally biased region" description="Low complexity" evidence="1">
    <location>
        <begin position="68"/>
        <end position="83"/>
    </location>
</feature>
<feature type="compositionally biased region" description="Pro residues" evidence="1">
    <location>
        <begin position="84"/>
        <end position="93"/>
    </location>
</feature>
<feature type="region of interest" description="Disordered" evidence="1">
    <location>
        <begin position="1"/>
        <end position="25"/>
    </location>
</feature>
<feature type="compositionally biased region" description="Low complexity" evidence="1">
    <location>
        <begin position="134"/>
        <end position="149"/>
    </location>
</feature>
<feature type="compositionally biased region" description="Basic residues" evidence="1">
    <location>
        <begin position="150"/>
        <end position="170"/>
    </location>
</feature>
<feature type="compositionally biased region" description="Pro residues" evidence="1">
    <location>
        <begin position="46"/>
        <end position="56"/>
    </location>
</feature>
<evidence type="ECO:0000313" key="2">
    <source>
        <dbReference type="EMBL" id="RPB09496.1"/>
    </source>
</evidence>
<name>A0A3N4KG02_9PEZI</name>
<dbReference type="Proteomes" id="UP000277580">
    <property type="component" value="Unassembled WGS sequence"/>
</dbReference>
<feature type="compositionally biased region" description="Pro residues" evidence="1">
    <location>
        <begin position="242"/>
        <end position="252"/>
    </location>
</feature>
<organism evidence="2 3">
    <name type="scientific">Morchella conica CCBAS932</name>
    <dbReference type="NCBI Taxonomy" id="1392247"/>
    <lineage>
        <taxon>Eukaryota</taxon>
        <taxon>Fungi</taxon>
        <taxon>Dikarya</taxon>
        <taxon>Ascomycota</taxon>
        <taxon>Pezizomycotina</taxon>
        <taxon>Pezizomycetes</taxon>
        <taxon>Pezizales</taxon>
        <taxon>Morchellaceae</taxon>
        <taxon>Morchella</taxon>
    </lineage>
</organism>
<feature type="compositionally biased region" description="Basic and acidic residues" evidence="1">
    <location>
        <begin position="216"/>
        <end position="241"/>
    </location>
</feature>
<evidence type="ECO:0000256" key="1">
    <source>
        <dbReference type="SAM" id="MobiDB-lite"/>
    </source>
</evidence>
<accession>A0A3N4KG02</accession>
<evidence type="ECO:0000313" key="3">
    <source>
        <dbReference type="Proteomes" id="UP000277580"/>
    </source>
</evidence>
<gene>
    <name evidence="2" type="ORF">P167DRAFT_608043</name>
</gene>